<dbReference type="AlphaFoldDB" id="A0AAU9CZ66"/>
<dbReference type="Pfam" id="PF01609">
    <property type="entry name" value="DDE_Tnp_1"/>
    <property type="match status" value="1"/>
</dbReference>
<evidence type="ECO:0000313" key="2">
    <source>
        <dbReference type="EMBL" id="BDD13047.1"/>
    </source>
</evidence>
<dbReference type="GO" id="GO:0004803">
    <property type="term" value="F:transposase activity"/>
    <property type="evidence" value="ECO:0007669"/>
    <property type="project" value="InterPro"/>
</dbReference>
<evidence type="ECO:0000313" key="3">
    <source>
        <dbReference type="Proteomes" id="UP001348817"/>
    </source>
</evidence>
<dbReference type="InterPro" id="IPR002559">
    <property type="entry name" value="Transposase_11"/>
</dbReference>
<accession>A0AAU9CZ66</accession>
<dbReference type="Proteomes" id="UP001348817">
    <property type="component" value="Plasmid pFA10"/>
</dbReference>
<proteinExistence type="predicted"/>
<dbReference type="KEGG" id="fax:FUAX_54790"/>
<keyword evidence="2" id="KW-0614">Plasmid</keyword>
<gene>
    <name evidence="2" type="ORF">FUAX_54790</name>
</gene>
<organism evidence="2 3">
    <name type="scientific">Fulvitalea axinellae</name>
    <dbReference type="NCBI Taxonomy" id="1182444"/>
    <lineage>
        <taxon>Bacteria</taxon>
        <taxon>Pseudomonadati</taxon>
        <taxon>Bacteroidota</taxon>
        <taxon>Cytophagia</taxon>
        <taxon>Cytophagales</taxon>
        <taxon>Persicobacteraceae</taxon>
        <taxon>Fulvitalea</taxon>
    </lineage>
</organism>
<geneLocation type="plasmid" evidence="2 3">
    <name>pFA10</name>
</geneLocation>
<dbReference type="GO" id="GO:0003677">
    <property type="term" value="F:DNA binding"/>
    <property type="evidence" value="ECO:0007669"/>
    <property type="project" value="InterPro"/>
</dbReference>
<feature type="domain" description="Transposase IS4-like" evidence="1">
    <location>
        <begin position="137"/>
        <end position="292"/>
    </location>
</feature>
<dbReference type="RefSeq" id="WP_338396224.1">
    <property type="nucleotide sequence ID" value="NZ_AP025324.1"/>
</dbReference>
<protein>
    <submittedName>
        <fullName evidence="2">Transposase</fullName>
    </submittedName>
</protein>
<keyword evidence="3" id="KW-1185">Reference proteome</keyword>
<evidence type="ECO:0000259" key="1">
    <source>
        <dbReference type="Pfam" id="PF01609"/>
    </source>
</evidence>
<sequence length="308" mass="35934">MQIDLRLIRLYSFIQECYDNELCWYCQRFSPNGHNGFFTDVELLTCYFFAMIEEEKHKMTGIHSYIQRYWKDWFPEIPSYQAFNNRMNRLSAVFPLFLERLSEIAMASCEHSNDFMMDSFPVILCSGKRNFSGHIWQANKGYCSSKSMYYHGVKVHCIGMRQVGCLPLPVWFQVTPASVHDAHPYKEAVRELKGANLFADKAYGGEENISLANDENVTLFSPVKDKRCEPDRERFFERAYRNVMGRAVSSVRQPIESLFNWIIEKVDIQNASKVRSSRGLDVHIMGRFSAALMIRLGFNSPFDVDFNY</sequence>
<name>A0AAU9CZ66_9BACT</name>
<dbReference type="GO" id="GO:0006313">
    <property type="term" value="P:DNA transposition"/>
    <property type="evidence" value="ECO:0007669"/>
    <property type="project" value="InterPro"/>
</dbReference>
<reference evidence="2 3" key="1">
    <citation type="submission" date="2021-12" db="EMBL/GenBank/DDBJ databases">
        <title>Genome sequencing of bacteria with rrn-lacking chromosome and rrn-plasmid.</title>
        <authorList>
            <person name="Anda M."/>
            <person name="Iwasaki W."/>
        </authorList>
    </citation>
    <scope>NUCLEOTIDE SEQUENCE [LARGE SCALE GENOMIC DNA]</scope>
    <source>
        <strain evidence="2 3">DSM 100852</strain>
        <plasmid evidence="2 3">pFA10</plasmid>
    </source>
</reference>
<dbReference type="EMBL" id="AP025324">
    <property type="protein sequence ID" value="BDD13047.1"/>
    <property type="molecule type" value="Genomic_DNA"/>
</dbReference>